<reference evidence="11" key="1">
    <citation type="submission" date="2022-03" db="EMBL/GenBank/DDBJ databases">
        <authorList>
            <person name="Martin C."/>
        </authorList>
    </citation>
    <scope>NUCLEOTIDE SEQUENCE</scope>
</reference>
<comment type="similarity">
    <text evidence="2">Belongs to the sulfotransferase 3 family.</text>
</comment>
<dbReference type="Gene3D" id="3.40.50.300">
    <property type="entry name" value="P-loop containing nucleotide triphosphate hydrolases"/>
    <property type="match status" value="1"/>
</dbReference>
<accession>A0A8S4NCG0</accession>
<evidence type="ECO:0000256" key="1">
    <source>
        <dbReference type="ARBA" id="ARBA00004323"/>
    </source>
</evidence>
<evidence type="ECO:0000256" key="3">
    <source>
        <dbReference type="ARBA" id="ARBA00022679"/>
    </source>
</evidence>
<evidence type="ECO:0000256" key="7">
    <source>
        <dbReference type="ARBA" id="ARBA00023034"/>
    </source>
</evidence>
<evidence type="ECO:0000313" key="12">
    <source>
        <dbReference type="Proteomes" id="UP000749559"/>
    </source>
</evidence>
<dbReference type="InterPro" id="IPR005331">
    <property type="entry name" value="Sulfotransferase"/>
</dbReference>
<protein>
    <recommendedName>
        <fullName evidence="13">Sulfotransferase</fullName>
    </recommendedName>
</protein>
<evidence type="ECO:0000256" key="5">
    <source>
        <dbReference type="ARBA" id="ARBA00022968"/>
    </source>
</evidence>
<proteinExistence type="inferred from homology"/>
<keyword evidence="6" id="KW-1133">Transmembrane helix</keyword>
<evidence type="ECO:0000256" key="2">
    <source>
        <dbReference type="ARBA" id="ARBA00010569"/>
    </source>
</evidence>
<comment type="caution">
    <text evidence="11">The sequence shown here is derived from an EMBL/GenBank/DDBJ whole genome shotgun (WGS) entry which is preliminary data.</text>
</comment>
<dbReference type="Pfam" id="PF03567">
    <property type="entry name" value="Sulfotransfer_2"/>
    <property type="match status" value="1"/>
</dbReference>
<dbReference type="PANTHER" id="PTHR12129:SF15">
    <property type="entry name" value="URONYL 2-SULFOTRANSFERASE"/>
    <property type="match status" value="1"/>
</dbReference>
<feature type="compositionally biased region" description="Polar residues" evidence="10">
    <location>
        <begin position="55"/>
        <end position="72"/>
    </location>
</feature>
<name>A0A8S4NCG0_OWEFU</name>
<dbReference type="PANTHER" id="PTHR12129">
    <property type="entry name" value="HEPARAN SULFATE 2-O-SULFOTRANSFERASE"/>
    <property type="match status" value="1"/>
</dbReference>
<feature type="region of interest" description="Disordered" evidence="10">
    <location>
        <begin position="43"/>
        <end position="72"/>
    </location>
</feature>
<dbReference type="InterPro" id="IPR007734">
    <property type="entry name" value="Heparan_SO4_2-O-STrfase"/>
</dbReference>
<keyword evidence="4" id="KW-0812">Transmembrane</keyword>
<evidence type="ECO:0000313" key="11">
    <source>
        <dbReference type="EMBL" id="CAH1778955.1"/>
    </source>
</evidence>
<evidence type="ECO:0000256" key="8">
    <source>
        <dbReference type="ARBA" id="ARBA00023136"/>
    </source>
</evidence>
<dbReference type="GO" id="GO:0000139">
    <property type="term" value="C:Golgi membrane"/>
    <property type="evidence" value="ECO:0007669"/>
    <property type="project" value="UniProtKB-SubCell"/>
</dbReference>
<evidence type="ECO:0000256" key="4">
    <source>
        <dbReference type="ARBA" id="ARBA00022692"/>
    </source>
</evidence>
<evidence type="ECO:0000256" key="9">
    <source>
        <dbReference type="ARBA" id="ARBA00023180"/>
    </source>
</evidence>
<keyword evidence="3" id="KW-0808">Transferase</keyword>
<comment type="subcellular location">
    <subcellularLocation>
        <location evidence="1">Golgi apparatus membrane</location>
        <topology evidence="1">Single-pass type II membrane protein</topology>
    </subcellularLocation>
</comment>
<dbReference type="OrthoDB" id="10019582at2759"/>
<dbReference type="Proteomes" id="UP000749559">
    <property type="component" value="Unassembled WGS sequence"/>
</dbReference>
<evidence type="ECO:0000256" key="6">
    <source>
        <dbReference type="ARBA" id="ARBA00022989"/>
    </source>
</evidence>
<keyword evidence="7" id="KW-0333">Golgi apparatus</keyword>
<keyword evidence="5" id="KW-0735">Signal-anchor</keyword>
<gene>
    <name evidence="11" type="ORF">OFUS_LOCUS5810</name>
</gene>
<dbReference type="InterPro" id="IPR027417">
    <property type="entry name" value="P-loop_NTPase"/>
</dbReference>
<sequence>MVGKCGNRKQLITLVLLLFISIGLLTFKIEDFRRNGFRTENNIRPPKINKKTTRDFNSNWTTNNDRFSPHPETTPNTLFYTRMPKCGSTTILDYLKMLQNRNDFQVYHYKYVKIAHEISEHSKTEETFLRTFQNETDNTVKKLAFVRHLGYFNFTKRGFRQPLLIDMLRDPVERAISLFYFVRQPSEATRRHLSRSVINETLSQCLAREGEKQRCVIPTYVAWFNHFTPRIDPKDVKFINRAKHIIEKEYVCVGILEQLNESLTVFSKLIPQYFGGIQDYIKENTKRNNIGSLRKGRDELPKETIDTIVDAVASDYEIYNFVVQLFNSKVKRMNI</sequence>
<keyword evidence="8" id="KW-0472">Membrane</keyword>
<keyword evidence="12" id="KW-1185">Reference proteome</keyword>
<dbReference type="AlphaFoldDB" id="A0A8S4NCG0"/>
<keyword evidence="9" id="KW-0325">Glycoprotein</keyword>
<dbReference type="EMBL" id="CAIIXF020000003">
    <property type="protein sequence ID" value="CAH1778955.1"/>
    <property type="molecule type" value="Genomic_DNA"/>
</dbReference>
<evidence type="ECO:0000256" key="10">
    <source>
        <dbReference type="SAM" id="MobiDB-lite"/>
    </source>
</evidence>
<dbReference type="GO" id="GO:0008146">
    <property type="term" value="F:sulfotransferase activity"/>
    <property type="evidence" value="ECO:0007669"/>
    <property type="project" value="InterPro"/>
</dbReference>
<organism evidence="11 12">
    <name type="scientific">Owenia fusiformis</name>
    <name type="common">Polychaete worm</name>
    <dbReference type="NCBI Taxonomy" id="6347"/>
    <lineage>
        <taxon>Eukaryota</taxon>
        <taxon>Metazoa</taxon>
        <taxon>Spiralia</taxon>
        <taxon>Lophotrochozoa</taxon>
        <taxon>Annelida</taxon>
        <taxon>Polychaeta</taxon>
        <taxon>Sedentaria</taxon>
        <taxon>Canalipalpata</taxon>
        <taxon>Sabellida</taxon>
        <taxon>Oweniida</taxon>
        <taxon>Oweniidae</taxon>
        <taxon>Owenia</taxon>
    </lineage>
</organism>
<dbReference type="SUPFAM" id="SSF52540">
    <property type="entry name" value="P-loop containing nucleoside triphosphate hydrolases"/>
    <property type="match status" value="1"/>
</dbReference>
<evidence type="ECO:0008006" key="13">
    <source>
        <dbReference type="Google" id="ProtNLM"/>
    </source>
</evidence>